<dbReference type="NCBIfam" id="NF003915">
    <property type="entry name" value="PRK05441.1"/>
    <property type="match status" value="1"/>
</dbReference>
<sequence length="302" mass="33084">MADKLLTEAQNPSTEWIDQQSIPTILQWMNNEDATVASAVKNELPHISKAIEQIVERLQNGGRLFYIGAGTSGRLGILDASECPPTFNVSKSLVQGIIAGGAYALTNAVENVEDNRTQAVKDIQHYDLTEKDVLVGIAASGKTPYVIAALQYAQQQGIYTISLSCNKNSEISQFANTCIEVETGPEVIAGSTRLKAGTAQKMVLNMLTTATMIKLNKVYSNIMIDVQATNEKLRRRALFTLKRFTQVDEVTGRALLEQTNYNIRIAIVMYDAKASVEQATEALKQQQGKIEEAIQLLRGGTE</sequence>
<dbReference type="Gene3D" id="3.40.50.10490">
    <property type="entry name" value="Glucose-6-phosphate isomerase like protein, domain 1"/>
    <property type="match status" value="1"/>
</dbReference>
<comment type="miscellaneous">
    <text evidence="3">A lyase-type mechanism (elimination/hydration) is suggested for the cleavage of the lactyl ether bond of MurNAc 6-phosphate, with the formation of an alpha,beta-unsaturated aldehyde intermediate with (E)-stereochemistry, followed by the syn addition of water to give product.</text>
</comment>
<dbReference type="InterPro" id="IPR001347">
    <property type="entry name" value="SIS_dom"/>
</dbReference>
<evidence type="ECO:0000256" key="1">
    <source>
        <dbReference type="ARBA" id="ARBA00023239"/>
    </source>
</evidence>
<gene>
    <name evidence="3 5" type="primary">murQ</name>
    <name evidence="5" type="ORF">LZ480_05015</name>
</gene>
<comment type="caution">
    <text evidence="5">The sequence shown here is derived from an EMBL/GenBank/DDBJ whole genome shotgun (WGS) entry which is preliminary data.</text>
</comment>
<dbReference type="Pfam" id="PF22645">
    <property type="entry name" value="GKRP_SIS_N"/>
    <property type="match status" value="1"/>
</dbReference>
<name>A0ABS9UA82_9BACL</name>
<dbReference type="PROSITE" id="PS51464">
    <property type="entry name" value="SIS"/>
    <property type="match status" value="1"/>
</dbReference>
<dbReference type="EMBL" id="JAKZFC010000001">
    <property type="protein sequence ID" value="MCH7321247.1"/>
    <property type="molecule type" value="Genomic_DNA"/>
</dbReference>
<evidence type="ECO:0000259" key="4">
    <source>
        <dbReference type="PROSITE" id="PS51464"/>
    </source>
</evidence>
<dbReference type="InterPro" id="IPR040190">
    <property type="entry name" value="MURQ/GCKR"/>
</dbReference>
<dbReference type="Gene3D" id="1.10.8.1080">
    <property type="match status" value="1"/>
</dbReference>
<keyword evidence="1 3" id="KW-0456">Lyase</keyword>
<dbReference type="RefSeq" id="WP_241368278.1">
    <property type="nucleotide sequence ID" value="NZ_JAKZFC010000001.1"/>
</dbReference>
<dbReference type="PROSITE" id="PS01272">
    <property type="entry name" value="GCKR"/>
    <property type="match status" value="1"/>
</dbReference>
<comment type="subunit">
    <text evidence="3">Homodimer.</text>
</comment>
<organism evidence="5 6">
    <name type="scientific">Solibacillus palustris</name>
    <dbReference type="NCBI Taxonomy" id="2908203"/>
    <lineage>
        <taxon>Bacteria</taxon>
        <taxon>Bacillati</taxon>
        <taxon>Bacillota</taxon>
        <taxon>Bacilli</taxon>
        <taxon>Bacillales</taxon>
        <taxon>Caryophanaceae</taxon>
        <taxon>Solibacillus</taxon>
    </lineage>
</organism>
<evidence type="ECO:0000256" key="2">
    <source>
        <dbReference type="ARBA" id="ARBA00023277"/>
    </source>
</evidence>
<evidence type="ECO:0000313" key="5">
    <source>
        <dbReference type="EMBL" id="MCH7321247.1"/>
    </source>
</evidence>
<dbReference type="GO" id="GO:0016829">
    <property type="term" value="F:lyase activity"/>
    <property type="evidence" value="ECO:0007669"/>
    <property type="project" value="UniProtKB-KW"/>
</dbReference>
<feature type="domain" description="SIS" evidence="4">
    <location>
        <begin position="54"/>
        <end position="217"/>
    </location>
</feature>
<keyword evidence="2 3" id="KW-0119">Carbohydrate metabolism</keyword>
<feature type="active site" evidence="3">
    <location>
        <position position="113"/>
    </location>
</feature>
<evidence type="ECO:0000313" key="6">
    <source>
        <dbReference type="Proteomes" id="UP001316087"/>
    </source>
</evidence>
<dbReference type="PANTHER" id="PTHR10088">
    <property type="entry name" value="GLUCOKINASE REGULATORY PROTEIN"/>
    <property type="match status" value="1"/>
</dbReference>
<dbReference type="EC" id="4.2.1.126" evidence="3"/>
<dbReference type="PANTHER" id="PTHR10088:SF4">
    <property type="entry name" value="GLUCOKINASE REGULATORY PROTEIN"/>
    <property type="match status" value="1"/>
</dbReference>
<dbReference type="NCBIfam" id="TIGR00274">
    <property type="entry name" value="N-acetylmuramic acid 6-phosphate etherase"/>
    <property type="match status" value="1"/>
</dbReference>
<dbReference type="CDD" id="cd05007">
    <property type="entry name" value="SIS_Etherase"/>
    <property type="match status" value="1"/>
</dbReference>
<dbReference type="SUPFAM" id="SSF53697">
    <property type="entry name" value="SIS domain"/>
    <property type="match status" value="1"/>
</dbReference>
<dbReference type="NCBIfam" id="NF009222">
    <property type="entry name" value="PRK12570.1"/>
    <property type="match status" value="1"/>
</dbReference>
<comment type="pathway">
    <text evidence="3">Amino-sugar metabolism; N-acetylmuramate degradation.</text>
</comment>
<dbReference type="HAMAP" id="MF_00068">
    <property type="entry name" value="MurQ"/>
    <property type="match status" value="1"/>
</dbReference>
<proteinExistence type="inferred from homology"/>
<keyword evidence="6" id="KW-1185">Reference proteome</keyword>
<comment type="function">
    <text evidence="3">Specifically catalyzes the cleavage of the D-lactyl ether substituent of MurNAc 6-phosphate, producing GlcNAc 6-phosphate and D-lactate.</text>
</comment>
<comment type="similarity">
    <text evidence="3">Belongs to the GCKR-like family. MurNAc-6-P etherase subfamily.</text>
</comment>
<dbReference type="Proteomes" id="UP001316087">
    <property type="component" value="Unassembled WGS sequence"/>
</dbReference>
<reference evidence="5 6" key="1">
    <citation type="submission" date="2022-03" db="EMBL/GenBank/DDBJ databases">
        <authorList>
            <person name="Jo J.-H."/>
            <person name="Im W.-T."/>
        </authorList>
    </citation>
    <scope>NUCLEOTIDE SEQUENCE [LARGE SCALE GENOMIC DNA]</scope>
    <source>
        <strain evidence="5 6">MA9</strain>
    </source>
</reference>
<feature type="active site" description="Proton donor" evidence="3">
    <location>
        <position position="82"/>
    </location>
</feature>
<dbReference type="InterPro" id="IPR005486">
    <property type="entry name" value="Glucokinase_regulatory_CS"/>
</dbReference>
<dbReference type="InterPro" id="IPR005488">
    <property type="entry name" value="Etherase_MurQ"/>
</dbReference>
<accession>A0ABS9UA82</accession>
<dbReference type="InterPro" id="IPR046348">
    <property type="entry name" value="SIS_dom_sf"/>
</dbReference>
<protein>
    <recommendedName>
        <fullName evidence="3">N-acetylmuramic acid 6-phosphate etherase</fullName>
        <shortName evidence="3">MurNAc-6-P etherase</shortName>
        <ecNumber evidence="3">4.2.1.126</ecNumber>
    </recommendedName>
    <alternativeName>
        <fullName evidence="3">N-acetylmuramic acid 6-phosphate hydrolase</fullName>
    </alternativeName>
    <alternativeName>
        <fullName evidence="3">N-acetylmuramic acid 6-phosphate lyase</fullName>
    </alternativeName>
</protein>
<comment type="catalytic activity">
    <reaction evidence="3">
        <text>N-acetyl-D-muramate 6-phosphate + H2O = N-acetyl-D-glucosamine 6-phosphate + (R)-lactate</text>
        <dbReference type="Rhea" id="RHEA:26410"/>
        <dbReference type="ChEBI" id="CHEBI:15377"/>
        <dbReference type="ChEBI" id="CHEBI:16004"/>
        <dbReference type="ChEBI" id="CHEBI:57513"/>
        <dbReference type="ChEBI" id="CHEBI:58722"/>
        <dbReference type="EC" id="4.2.1.126"/>
    </reaction>
</comment>
<evidence type="ECO:0000256" key="3">
    <source>
        <dbReference type="HAMAP-Rule" id="MF_00068"/>
    </source>
</evidence>